<dbReference type="KEGG" id="proe:H9L23_02415"/>
<reference evidence="1 2" key="1">
    <citation type="submission" date="2020-08" db="EMBL/GenBank/DDBJ databases">
        <title>Genome sequence of Pedobacter roseus KACC 11594T.</title>
        <authorList>
            <person name="Hyun D.-W."/>
            <person name="Bae J.-W."/>
        </authorList>
    </citation>
    <scope>NUCLEOTIDE SEQUENCE [LARGE SCALE GENOMIC DNA]</scope>
    <source>
        <strain evidence="1 2">KACC 11594</strain>
    </source>
</reference>
<evidence type="ECO:0000313" key="2">
    <source>
        <dbReference type="Proteomes" id="UP000515806"/>
    </source>
</evidence>
<name>A0A7G9QI05_9SPHI</name>
<accession>A0A7G9QI05</accession>
<gene>
    <name evidence="1" type="ORF">H9L23_02415</name>
</gene>
<organism evidence="1 2">
    <name type="scientific">Pedobacter roseus</name>
    <dbReference type="NCBI Taxonomy" id="336820"/>
    <lineage>
        <taxon>Bacteria</taxon>
        <taxon>Pseudomonadati</taxon>
        <taxon>Bacteroidota</taxon>
        <taxon>Sphingobacteriia</taxon>
        <taxon>Sphingobacteriales</taxon>
        <taxon>Sphingobacteriaceae</taxon>
        <taxon>Pedobacter</taxon>
    </lineage>
</organism>
<proteinExistence type="predicted"/>
<dbReference type="EMBL" id="CP060723">
    <property type="protein sequence ID" value="QNN42980.1"/>
    <property type="molecule type" value="Genomic_DNA"/>
</dbReference>
<evidence type="ECO:0000313" key="1">
    <source>
        <dbReference type="EMBL" id="QNN42980.1"/>
    </source>
</evidence>
<protein>
    <submittedName>
        <fullName evidence="1">Uncharacterized protein</fullName>
    </submittedName>
</protein>
<dbReference type="RefSeq" id="WP_187593500.1">
    <property type="nucleotide sequence ID" value="NZ_CP060723.1"/>
</dbReference>
<dbReference type="Proteomes" id="UP000515806">
    <property type="component" value="Chromosome"/>
</dbReference>
<dbReference type="AlphaFoldDB" id="A0A7G9QI05"/>
<sequence>MKNLSIILFVLRLAACHSGKEEKLKPTVEGRAEKKVEPKKAAGRQTGNRTIAEFLAYNDDGDYPLLSARRKNELVSFINDSSDERRLLRGDLIEVVWKTDTIYIAGDSERAEQAQKIVSVKKIADGKVSRFRKTYRKPLKYHWGKQENYAKSFLDKLYLVVEYYVAGSANQLLQSMIKNGKEINYSIENQTREAKEYVLIGISGISEHHINTIQWLYYDTDTDKLYEYDLPKDSLIEFNR</sequence>
<keyword evidence="2" id="KW-1185">Reference proteome</keyword>